<dbReference type="AlphaFoldDB" id="A0A401VXF5"/>
<evidence type="ECO:0000313" key="1">
    <source>
        <dbReference type="EMBL" id="GCD41763.1"/>
    </source>
</evidence>
<accession>A0A401VXF5</accession>
<evidence type="ECO:0000313" key="2">
    <source>
        <dbReference type="Proteomes" id="UP000286746"/>
    </source>
</evidence>
<dbReference type="EMBL" id="BHZD01000001">
    <property type="protein sequence ID" value="GCD41763.1"/>
    <property type="molecule type" value="Genomic_DNA"/>
</dbReference>
<sequence>MVQSLLRVLCRRATDPVPATHIDDMLTKALALQPKPGTTVFRTRLGITALILAAPHPSTQVPPLHADVLATAHTDGYAARDALTQPQLRYAMTISQRRTLTDLVRTAGLDAGTVPEPLRSDLLRAATMAQNRLRLCLQRSAVTSLTTPSPVPP</sequence>
<comment type="caution">
    <text evidence="1">The sequence shown here is derived from an EMBL/GenBank/DDBJ whole genome shotgun (WGS) entry which is preliminary data.</text>
</comment>
<dbReference type="Proteomes" id="UP000286746">
    <property type="component" value="Unassembled WGS sequence"/>
</dbReference>
<keyword evidence="2" id="KW-1185">Reference proteome</keyword>
<organism evidence="1 2">
    <name type="scientific">Streptomyces paromomycinus</name>
    <name type="common">Streptomyces rimosus subsp. paromomycinus</name>
    <dbReference type="NCBI Taxonomy" id="92743"/>
    <lineage>
        <taxon>Bacteria</taxon>
        <taxon>Bacillati</taxon>
        <taxon>Actinomycetota</taxon>
        <taxon>Actinomycetes</taxon>
        <taxon>Kitasatosporales</taxon>
        <taxon>Streptomycetaceae</taxon>
        <taxon>Streptomyces</taxon>
    </lineage>
</organism>
<gene>
    <name evidence="1" type="ORF">GKJPGBOP_01420</name>
</gene>
<proteinExistence type="predicted"/>
<reference evidence="1 2" key="1">
    <citation type="submission" date="2018-11" db="EMBL/GenBank/DDBJ databases">
        <title>Whole genome sequence of Streptomyces paromomycinus NBRC 15454(T).</title>
        <authorList>
            <person name="Komaki H."/>
            <person name="Tamura T."/>
        </authorList>
    </citation>
    <scope>NUCLEOTIDE SEQUENCE [LARGE SCALE GENOMIC DNA]</scope>
    <source>
        <strain evidence="1 2">NBRC 15454</strain>
    </source>
</reference>
<name>A0A401VXF5_STREY</name>
<protein>
    <submittedName>
        <fullName evidence="1">Uncharacterized protein</fullName>
    </submittedName>
</protein>